<comment type="caution">
    <text evidence="2">The sequence shown here is derived from an EMBL/GenBank/DDBJ whole genome shotgun (WGS) entry which is preliminary data.</text>
</comment>
<sequence>MNGCCHPGLSKGTPFALCRIVNLFFCRRLEVITTTVPYRANIMRSIFLAAATAAVALADDYKQISFPFPAVDGDDVADYLGSVITVQQSLTTLKVDCKDSISTGTKSWADVDTTDLCYFVDPVTMTIGPSTFGYQTELTGDGATVDLTVSVGCSQGSSMTCAISQGGPGAWANACYSSYVADVTGAAFSSCLVTNSGSVPIVTTSYDLKGMSSMTITVTDGGSSLTAGASVVAATATATDVSKNATANATGTTTRSGSSSRTGSSSTSSTGAAAQVTAGVALANIAGLMVAGLL</sequence>
<accession>A0ABR1N057</accession>
<proteinExistence type="predicted"/>
<name>A0ABR1N057_9PEZI</name>
<evidence type="ECO:0000313" key="3">
    <source>
        <dbReference type="Proteomes" id="UP001367316"/>
    </source>
</evidence>
<evidence type="ECO:0000256" key="1">
    <source>
        <dbReference type="SAM" id="MobiDB-lite"/>
    </source>
</evidence>
<gene>
    <name evidence="2" type="ORF">JOL62DRAFT_582295</name>
</gene>
<dbReference type="EMBL" id="JBBPBF010000031">
    <property type="protein sequence ID" value="KAK7608098.1"/>
    <property type="molecule type" value="Genomic_DNA"/>
</dbReference>
<organism evidence="2 3">
    <name type="scientific">Phyllosticta paracitricarpa</name>
    <dbReference type="NCBI Taxonomy" id="2016321"/>
    <lineage>
        <taxon>Eukaryota</taxon>
        <taxon>Fungi</taxon>
        <taxon>Dikarya</taxon>
        <taxon>Ascomycota</taxon>
        <taxon>Pezizomycotina</taxon>
        <taxon>Dothideomycetes</taxon>
        <taxon>Dothideomycetes incertae sedis</taxon>
        <taxon>Botryosphaeriales</taxon>
        <taxon>Phyllostictaceae</taxon>
        <taxon>Phyllosticta</taxon>
    </lineage>
</organism>
<keyword evidence="3" id="KW-1185">Reference proteome</keyword>
<feature type="region of interest" description="Disordered" evidence="1">
    <location>
        <begin position="247"/>
        <end position="270"/>
    </location>
</feature>
<dbReference type="Proteomes" id="UP001367316">
    <property type="component" value="Unassembled WGS sequence"/>
</dbReference>
<reference evidence="2 3" key="1">
    <citation type="submission" date="2024-04" db="EMBL/GenBank/DDBJ databases">
        <title>Phyllosticta paracitricarpa is synonymous to the EU quarantine fungus P. citricarpa based on phylogenomic analyses.</title>
        <authorList>
            <consortium name="Lawrence Berkeley National Laboratory"/>
            <person name="Van ingen-buijs V.A."/>
            <person name="Van westerhoven A.C."/>
            <person name="Haridas S."/>
            <person name="Skiadas P."/>
            <person name="Martin F."/>
            <person name="Groenewald J.Z."/>
            <person name="Crous P.W."/>
            <person name="Seidl M.F."/>
        </authorList>
    </citation>
    <scope>NUCLEOTIDE SEQUENCE [LARGE SCALE GENOMIC DNA]</scope>
    <source>
        <strain evidence="2 3">CBS 141358</strain>
    </source>
</reference>
<evidence type="ECO:0000313" key="2">
    <source>
        <dbReference type="EMBL" id="KAK7608098.1"/>
    </source>
</evidence>
<protein>
    <submittedName>
        <fullName evidence="2">Uncharacterized protein</fullName>
    </submittedName>
</protein>